<feature type="binding site" evidence="11">
    <location>
        <position position="60"/>
    </location>
    <ligand>
        <name>Zn(2+)</name>
        <dbReference type="ChEBI" id="CHEBI:29105"/>
    </ligand>
</feature>
<comment type="subcellular location">
    <subcellularLocation>
        <location evidence="1">Nucleus</location>
    </subcellularLocation>
</comment>
<feature type="domain" description="C2H2-type" evidence="12">
    <location>
        <begin position="440"/>
        <end position="467"/>
    </location>
</feature>
<dbReference type="InterPro" id="IPR050717">
    <property type="entry name" value="C2H2-ZF_Transcription_Reg"/>
</dbReference>
<dbReference type="InterPro" id="IPR012934">
    <property type="entry name" value="Znf_AD"/>
</dbReference>
<evidence type="ECO:0000256" key="9">
    <source>
        <dbReference type="ARBA" id="ARBA00023242"/>
    </source>
</evidence>
<accession>A0A6P7FB83</accession>
<dbReference type="AlphaFoldDB" id="A0A6P7FB83"/>
<dbReference type="PROSITE" id="PS51915">
    <property type="entry name" value="ZAD"/>
    <property type="match status" value="1"/>
</dbReference>
<dbReference type="PANTHER" id="PTHR14196:SF0">
    <property type="entry name" value="PROTEIN BOWEL"/>
    <property type="match status" value="1"/>
</dbReference>
<dbReference type="GO" id="GO:0000977">
    <property type="term" value="F:RNA polymerase II transcription regulatory region sequence-specific DNA binding"/>
    <property type="evidence" value="ECO:0007669"/>
    <property type="project" value="TreeGrafter"/>
</dbReference>
<keyword evidence="9" id="KW-0539">Nucleus</keyword>
<proteinExistence type="predicted"/>
<keyword evidence="3" id="KW-0677">Repeat</keyword>
<keyword evidence="2 11" id="KW-0479">Metal-binding</keyword>
<evidence type="ECO:0000256" key="4">
    <source>
        <dbReference type="ARBA" id="ARBA00022771"/>
    </source>
</evidence>
<feature type="binding site" evidence="11">
    <location>
        <position position="16"/>
    </location>
    <ligand>
        <name>Zn(2+)</name>
        <dbReference type="ChEBI" id="CHEBI:29105"/>
    </ligand>
</feature>
<dbReference type="InterPro" id="IPR013087">
    <property type="entry name" value="Znf_C2H2_type"/>
</dbReference>
<feature type="domain" description="C2H2-type" evidence="12">
    <location>
        <begin position="468"/>
        <end position="495"/>
    </location>
</feature>
<dbReference type="Pfam" id="PF07776">
    <property type="entry name" value="zf-AD"/>
    <property type="match status" value="1"/>
</dbReference>
<dbReference type="GO" id="GO:0008270">
    <property type="term" value="F:zinc ion binding"/>
    <property type="evidence" value="ECO:0007669"/>
    <property type="project" value="UniProtKB-UniRule"/>
</dbReference>
<name>A0A6P7FB83_DIAVI</name>
<keyword evidence="8" id="KW-0804">Transcription</keyword>
<evidence type="ECO:0000256" key="6">
    <source>
        <dbReference type="ARBA" id="ARBA00023015"/>
    </source>
</evidence>
<evidence type="ECO:0000256" key="10">
    <source>
        <dbReference type="PROSITE-ProRule" id="PRU00042"/>
    </source>
</evidence>
<dbReference type="Gene3D" id="3.30.160.60">
    <property type="entry name" value="Classic Zinc Finger"/>
    <property type="match status" value="3"/>
</dbReference>
<feature type="domain" description="C2H2-type" evidence="12">
    <location>
        <begin position="496"/>
        <end position="518"/>
    </location>
</feature>
<gene>
    <name evidence="14" type="primary">LOC114326584</name>
</gene>
<protein>
    <submittedName>
        <fullName evidence="14">Gastrula zinc finger protein XlCGF48.2-like</fullName>
    </submittedName>
</protein>
<feature type="binding site" evidence="11">
    <location>
        <position position="63"/>
    </location>
    <ligand>
        <name>Zn(2+)</name>
        <dbReference type="ChEBI" id="CHEBI:29105"/>
    </ligand>
</feature>
<feature type="domain" description="ZAD" evidence="13">
    <location>
        <begin position="11"/>
        <end position="87"/>
    </location>
</feature>
<dbReference type="GO" id="GO:0005634">
    <property type="term" value="C:nucleus"/>
    <property type="evidence" value="ECO:0007669"/>
    <property type="project" value="UniProtKB-SubCell"/>
</dbReference>
<evidence type="ECO:0000256" key="7">
    <source>
        <dbReference type="ARBA" id="ARBA00023125"/>
    </source>
</evidence>
<evidence type="ECO:0000256" key="3">
    <source>
        <dbReference type="ARBA" id="ARBA00022737"/>
    </source>
</evidence>
<keyword evidence="5 11" id="KW-0862">Zinc</keyword>
<sequence>MSGYKRVSFYELCRLCASNTQKEKTHIFNEEGRKIQLQDKIQACLALTVNEDDSLPKVVCSKCLRTLETCFGFRQECVRSESMLSTYFKNFRYTDDFKKSGKVYIKDIKSSPVIQSVLAPIPPVPTTHIQAAPQSIAVNKAPQNIEQVPFYTLQLPAIVSNPNIVNKAQKCTEPQKTTQNQFAYNLNLLNTTSIKANLPKTEILSNVVVNSHGEVLNISHLGEFEAILNQENSMKIKNKQIKRKDTNSVQNTVVQIDLTESDNSEFDTEAKFDKLPHIKSTHNHDKYSYPNKVEEKPPNETVIFPISEYSQSFNNFNSANVVYSQPNLSLITTSSTNTNVISNTSAALDNPSLNLINQNLQEMTPPSYTNVISTHVPPEIENSKTDMDQNDHISETVNTAQLNSSTVPVKTHVCEICQRAFKRKEHLYQHVKLHTGFRPYICEHCNKAFMRKEHLLRHSSLHSGQKNFVCTICDKSFSRNDNLLKHKKTHDKQASYTCEICQKQFVMKHYFNAHKLTHDKYFVSTVWGLLKT</sequence>
<feature type="binding site" evidence="11">
    <location>
        <position position="13"/>
    </location>
    <ligand>
        <name>Zn(2+)</name>
        <dbReference type="ChEBI" id="CHEBI:29105"/>
    </ligand>
</feature>
<reference evidence="14" key="1">
    <citation type="submission" date="2025-08" db="UniProtKB">
        <authorList>
            <consortium name="RefSeq"/>
        </authorList>
    </citation>
    <scope>IDENTIFICATION</scope>
    <source>
        <tissue evidence="14">Whole insect</tissue>
    </source>
</reference>
<dbReference type="PROSITE" id="PS00028">
    <property type="entry name" value="ZINC_FINGER_C2H2_1"/>
    <property type="match status" value="4"/>
</dbReference>
<dbReference type="PROSITE" id="PS50157">
    <property type="entry name" value="ZINC_FINGER_C2H2_2"/>
    <property type="match status" value="4"/>
</dbReference>
<dbReference type="InParanoid" id="A0A6P7FB83"/>
<dbReference type="FunFam" id="3.30.160.60:FF:000045">
    <property type="entry name" value="ZFP69 zinc finger protein B"/>
    <property type="match status" value="1"/>
</dbReference>
<keyword evidence="7" id="KW-0238">DNA-binding</keyword>
<keyword evidence="4 10" id="KW-0863">Zinc-finger</keyword>
<dbReference type="PANTHER" id="PTHR14196">
    <property type="entry name" value="ODD-SKIPPED - RELATED"/>
    <property type="match status" value="1"/>
</dbReference>
<dbReference type="FunFam" id="3.30.160.60:FF:000110">
    <property type="entry name" value="Zinc finger protein-like"/>
    <property type="match status" value="1"/>
</dbReference>
<dbReference type="Gene3D" id="3.40.1800.20">
    <property type="match status" value="1"/>
</dbReference>
<dbReference type="SUPFAM" id="SSF57716">
    <property type="entry name" value="Glucocorticoid receptor-like (DNA-binding domain)"/>
    <property type="match status" value="1"/>
</dbReference>
<evidence type="ECO:0000259" key="12">
    <source>
        <dbReference type="PROSITE" id="PS50157"/>
    </source>
</evidence>
<dbReference type="Pfam" id="PF00096">
    <property type="entry name" value="zf-C2H2"/>
    <property type="match status" value="3"/>
</dbReference>
<dbReference type="RefSeq" id="XP_028130798.1">
    <property type="nucleotide sequence ID" value="XM_028274997.1"/>
</dbReference>
<evidence type="ECO:0000256" key="11">
    <source>
        <dbReference type="PROSITE-ProRule" id="PRU01263"/>
    </source>
</evidence>
<evidence type="ECO:0000256" key="2">
    <source>
        <dbReference type="ARBA" id="ARBA00022723"/>
    </source>
</evidence>
<evidence type="ECO:0000256" key="1">
    <source>
        <dbReference type="ARBA" id="ARBA00004123"/>
    </source>
</evidence>
<organism evidence="14">
    <name type="scientific">Diabrotica virgifera virgifera</name>
    <name type="common">western corn rootworm</name>
    <dbReference type="NCBI Taxonomy" id="50390"/>
    <lineage>
        <taxon>Eukaryota</taxon>
        <taxon>Metazoa</taxon>
        <taxon>Ecdysozoa</taxon>
        <taxon>Arthropoda</taxon>
        <taxon>Hexapoda</taxon>
        <taxon>Insecta</taxon>
        <taxon>Pterygota</taxon>
        <taxon>Neoptera</taxon>
        <taxon>Endopterygota</taxon>
        <taxon>Coleoptera</taxon>
        <taxon>Polyphaga</taxon>
        <taxon>Cucujiformia</taxon>
        <taxon>Chrysomeloidea</taxon>
        <taxon>Chrysomelidae</taxon>
        <taxon>Galerucinae</taxon>
        <taxon>Diabroticina</taxon>
        <taxon>Diabroticites</taxon>
        <taxon>Diabrotica</taxon>
    </lineage>
</organism>
<evidence type="ECO:0000256" key="8">
    <source>
        <dbReference type="ARBA" id="ARBA00023163"/>
    </source>
</evidence>
<dbReference type="FunFam" id="3.30.160.60:FF:000624">
    <property type="entry name" value="zinc finger protein 697"/>
    <property type="match status" value="1"/>
</dbReference>
<dbReference type="InterPro" id="IPR036236">
    <property type="entry name" value="Znf_C2H2_sf"/>
</dbReference>
<evidence type="ECO:0000256" key="5">
    <source>
        <dbReference type="ARBA" id="ARBA00022833"/>
    </source>
</evidence>
<evidence type="ECO:0000313" key="14">
    <source>
        <dbReference type="RefSeq" id="XP_028130798.1"/>
    </source>
</evidence>
<dbReference type="SUPFAM" id="SSF57667">
    <property type="entry name" value="beta-beta-alpha zinc fingers"/>
    <property type="match status" value="2"/>
</dbReference>
<evidence type="ECO:0000259" key="13">
    <source>
        <dbReference type="PROSITE" id="PS51915"/>
    </source>
</evidence>
<dbReference type="GO" id="GO:0000981">
    <property type="term" value="F:DNA-binding transcription factor activity, RNA polymerase II-specific"/>
    <property type="evidence" value="ECO:0007669"/>
    <property type="project" value="TreeGrafter"/>
</dbReference>
<keyword evidence="6" id="KW-0805">Transcription regulation</keyword>
<dbReference type="SMART" id="SM00355">
    <property type="entry name" value="ZnF_C2H2"/>
    <property type="match status" value="4"/>
</dbReference>
<feature type="domain" description="C2H2-type" evidence="12">
    <location>
        <begin position="412"/>
        <end position="439"/>
    </location>
</feature>
<dbReference type="SMART" id="SM00868">
    <property type="entry name" value="zf-AD"/>
    <property type="match status" value="1"/>
</dbReference>